<reference evidence="3" key="1">
    <citation type="journal article" date="2014" name="Int. J. Syst. Evol. Microbiol.">
        <title>Complete genome sequence of Corynebacterium casei LMG S-19264T (=DSM 44701T), isolated from a smear-ripened cheese.</title>
        <authorList>
            <consortium name="US DOE Joint Genome Institute (JGI-PGF)"/>
            <person name="Walter F."/>
            <person name="Albersmeier A."/>
            <person name="Kalinowski J."/>
            <person name="Ruckert C."/>
        </authorList>
    </citation>
    <scope>NUCLEOTIDE SEQUENCE</scope>
    <source>
        <strain evidence="3">KCTC 32255</strain>
    </source>
</reference>
<dbReference type="InterPro" id="IPR032710">
    <property type="entry name" value="NTF2-like_dom_sf"/>
</dbReference>
<feature type="chain" id="PRO_5037203811" description="SnoaL-like domain-containing protein" evidence="1">
    <location>
        <begin position="30"/>
        <end position="160"/>
    </location>
</feature>
<dbReference type="Gene3D" id="3.10.450.50">
    <property type="match status" value="1"/>
</dbReference>
<dbReference type="EMBL" id="BMZA01000012">
    <property type="protein sequence ID" value="GGZ11266.1"/>
    <property type="molecule type" value="Genomic_DNA"/>
</dbReference>
<dbReference type="AlphaFoldDB" id="A0A918PIT5"/>
<dbReference type="Proteomes" id="UP000648075">
    <property type="component" value="Unassembled WGS sequence"/>
</dbReference>
<evidence type="ECO:0000313" key="3">
    <source>
        <dbReference type="EMBL" id="GGZ11266.1"/>
    </source>
</evidence>
<dbReference type="SUPFAM" id="SSF54427">
    <property type="entry name" value="NTF2-like"/>
    <property type="match status" value="1"/>
</dbReference>
<comment type="caution">
    <text evidence="3">The sequence shown here is derived from an EMBL/GenBank/DDBJ whole genome shotgun (WGS) entry which is preliminary data.</text>
</comment>
<dbReference type="InterPro" id="IPR037401">
    <property type="entry name" value="SnoaL-like"/>
</dbReference>
<protein>
    <recommendedName>
        <fullName evidence="2">SnoaL-like domain-containing protein</fullName>
    </recommendedName>
</protein>
<feature type="signal peptide" evidence="1">
    <location>
        <begin position="1"/>
        <end position="29"/>
    </location>
</feature>
<evidence type="ECO:0000259" key="2">
    <source>
        <dbReference type="Pfam" id="PF12680"/>
    </source>
</evidence>
<feature type="domain" description="SnoaL-like" evidence="2">
    <location>
        <begin position="40"/>
        <end position="150"/>
    </location>
</feature>
<organism evidence="3 4">
    <name type="scientific">Novosphingobium colocasiae</name>
    <dbReference type="NCBI Taxonomy" id="1256513"/>
    <lineage>
        <taxon>Bacteria</taxon>
        <taxon>Pseudomonadati</taxon>
        <taxon>Pseudomonadota</taxon>
        <taxon>Alphaproteobacteria</taxon>
        <taxon>Sphingomonadales</taxon>
        <taxon>Sphingomonadaceae</taxon>
        <taxon>Novosphingobium</taxon>
    </lineage>
</organism>
<sequence>MKLAMQWRWSTAAIMVAAGIATLSSPSHAAPTRNACDVAKEYLRLTEMQQYDRIGDLWADDAVFYAPNGQTIRGRHAIGDFYSAFLKKITPVNRIGSLTFDRRARRCALEIETRVVRGPSGEWVPDAKGEFVGTVIDLFTVNRKGKITRMKVYLAPLPKD</sequence>
<proteinExistence type="predicted"/>
<keyword evidence="4" id="KW-1185">Reference proteome</keyword>
<reference evidence="3" key="2">
    <citation type="submission" date="2020-09" db="EMBL/GenBank/DDBJ databases">
        <authorList>
            <person name="Sun Q."/>
            <person name="Kim S."/>
        </authorList>
    </citation>
    <scope>NUCLEOTIDE SEQUENCE</scope>
    <source>
        <strain evidence="3">KCTC 32255</strain>
    </source>
</reference>
<dbReference type="Pfam" id="PF12680">
    <property type="entry name" value="SnoaL_2"/>
    <property type="match status" value="1"/>
</dbReference>
<evidence type="ECO:0000313" key="4">
    <source>
        <dbReference type="Proteomes" id="UP000648075"/>
    </source>
</evidence>
<evidence type="ECO:0000256" key="1">
    <source>
        <dbReference type="SAM" id="SignalP"/>
    </source>
</evidence>
<name>A0A918PIT5_9SPHN</name>
<gene>
    <name evidence="3" type="ORF">GCM10011614_27800</name>
</gene>
<accession>A0A918PIT5</accession>
<keyword evidence="1" id="KW-0732">Signal</keyword>